<gene>
    <name evidence="8" type="ORF">N7541_000501</name>
</gene>
<dbReference type="InterPro" id="IPR001138">
    <property type="entry name" value="Zn2Cys6_DnaBD"/>
</dbReference>
<reference evidence="8" key="2">
    <citation type="journal article" date="2023" name="IMA Fungus">
        <title>Comparative genomic study of the Penicillium genus elucidates a diverse pangenome and 15 lateral gene transfer events.</title>
        <authorList>
            <person name="Petersen C."/>
            <person name="Sorensen T."/>
            <person name="Nielsen M.R."/>
            <person name="Sondergaard T.E."/>
            <person name="Sorensen J.L."/>
            <person name="Fitzpatrick D.A."/>
            <person name="Frisvad J.C."/>
            <person name="Nielsen K.L."/>
        </authorList>
    </citation>
    <scope>NUCLEOTIDE SEQUENCE</scope>
    <source>
        <strain evidence="8">IBT 35675</strain>
    </source>
</reference>
<feature type="compositionally biased region" description="Polar residues" evidence="6">
    <location>
        <begin position="101"/>
        <end position="118"/>
    </location>
</feature>
<dbReference type="GO" id="GO:0005634">
    <property type="term" value="C:nucleus"/>
    <property type="evidence" value="ECO:0007669"/>
    <property type="project" value="UniProtKB-SubCell"/>
</dbReference>
<feature type="domain" description="Zn(2)-C6 fungal-type" evidence="7">
    <location>
        <begin position="6"/>
        <end position="36"/>
    </location>
</feature>
<dbReference type="SMART" id="SM00066">
    <property type="entry name" value="GAL4"/>
    <property type="match status" value="1"/>
</dbReference>
<dbReference type="PROSITE" id="PS50048">
    <property type="entry name" value="ZN2_CY6_FUNGAL_2"/>
    <property type="match status" value="1"/>
</dbReference>
<evidence type="ECO:0000256" key="1">
    <source>
        <dbReference type="ARBA" id="ARBA00004123"/>
    </source>
</evidence>
<dbReference type="Pfam" id="PF00172">
    <property type="entry name" value="Zn_clus"/>
    <property type="match status" value="1"/>
</dbReference>
<evidence type="ECO:0000259" key="7">
    <source>
        <dbReference type="PROSITE" id="PS50048"/>
    </source>
</evidence>
<protein>
    <recommendedName>
        <fullName evidence="7">Zn(2)-C6 fungal-type domain-containing protein</fullName>
    </recommendedName>
</protein>
<evidence type="ECO:0000256" key="5">
    <source>
        <dbReference type="ARBA" id="ARBA00023242"/>
    </source>
</evidence>
<dbReference type="EMBL" id="JAPZBR010000001">
    <property type="protein sequence ID" value="KAJ5366560.1"/>
    <property type="molecule type" value="Genomic_DNA"/>
</dbReference>
<keyword evidence="9" id="KW-1185">Reference proteome</keyword>
<feature type="region of interest" description="Disordered" evidence="6">
    <location>
        <begin position="156"/>
        <end position="190"/>
    </location>
</feature>
<dbReference type="Gene3D" id="4.10.240.10">
    <property type="entry name" value="Zn(2)-C6 fungal-type DNA-binding domain"/>
    <property type="match status" value="1"/>
</dbReference>
<dbReference type="CDD" id="cd00067">
    <property type="entry name" value="GAL4"/>
    <property type="match status" value="1"/>
</dbReference>
<keyword evidence="3" id="KW-0238">DNA-binding</keyword>
<dbReference type="Pfam" id="PF11951">
    <property type="entry name" value="Fungal_trans_2"/>
    <property type="match status" value="1"/>
</dbReference>
<evidence type="ECO:0000256" key="3">
    <source>
        <dbReference type="ARBA" id="ARBA00023125"/>
    </source>
</evidence>
<comment type="subcellular location">
    <subcellularLocation>
        <location evidence="1">Nucleus</location>
    </subcellularLocation>
</comment>
<evidence type="ECO:0000256" key="2">
    <source>
        <dbReference type="ARBA" id="ARBA00023015"/>
    </source>
</evidence>
<keyword evidence="4" id="KW-0804">Transcription</keyword>
<reference evidence="8" key="1">
    <citation type="submission" date="2022-12" db="EMBL/GenBank/DDBJ databases">
        <authorList>
            <person name="Petersen C."/>
        </authorList>
    </citation>
    <scope>NUCLEOTIDE SEQUENCE</scope>
    <source>
        <strain evidence="8">IBT 35675</strain>
    </source>
</reference>
<feature type="compositionally biased region" description="Polar residues" evidence="6">
    <location>
        <begin position="181"/>
        <end position="190"/>
    </location>
</feature>
<dbReference type="Proteomes" id="UP001148299">
    <property type="component" value="Unassembled WGS sequence"/>
</dbReference>
<dbReference type="CDD" id="cd12148">
    <property type="entry name" value="fungal_TF_MHR"/>
    <property type="match status" value="1"/>
</dbReference>
<dbReference type="GO" id="GO:0000981">
    <property type="term" value="F:DNA-binding transcription factor activity, RNA polymerase II-specific"/>
    <property type="evidence" value="ECO:0007669"/>
    <property type="project" value="InterPro"/>
</dbReference>
<evidence type="ECO:0000256" key="4">
    <source>
        <dbReference type="ARBA" id="ARBA00023163"/>
    </source>
</evidence>
<dbReference type="InterPro" id="IPR021858">
    <property type="entry name" value="Fun_TF"/>
</dbReference>
<dbReference type="GO" id="GO:0045944">
    <property type="term" value="P:positive regulation of transcription by RNA polymerase II"/>
    <property type="evidence" value="ECO:0007669"/>
    <property type="project" value="TreeGrafter"/>
</dbReference>
<sequence>MRSYTGCMTCRGRKLKCDEAKPVCGPCVKADRECRFEERCIFRNQNVPSPKRKPQRRAGARKRRVREEPEELGDQTWVDVPHELTFIQVDDPFSPERENSLQRNNPDTAPGQGDTSAQGGEECQDGGSSPGPTVEPDSLLERVNSFLRHERALDAYQGSSGKRPHGSLGGALLSDSPGWHTPSTNVTVDTPASVGIAASREESSGKNSDSKVIVSHMLRHFKEGPGQWMDLFDTTAYFSSKVPVLAATRPLLKSAVCALSAKHLQHVYRVSAAENRKGSLLPFADEETWQYQSAKNYDQALGLLKTAINRGTYNDSPSDKEEMLATVAILCLYELMDAPGTAWQAHLSALPLFNDTSASMPAQSSVIIPKTAIKGPIFWSLARQDLLCAFISETYTRLDLKDVRLWQNVGLVTDEYGNLFPTPAASPFETQNSLGIEEDMKSNELTWLLGKIANHLTAGDSIIPEDFILPREERPDIGVTQELLYDRWEILMSELDKWYDCLPSTFTEAARTRGQGNSHPVYNLAFETFEQIWFDLPLCAATVQSYHQARILLLVNQPQLSTAIRSTVSARLRAYRHALKEALYHAREICGINLANPADPVRINSVQALFVAGQVFQGRREQDAVLEILTGIERDLGWTTQYHVAKLVDEWGRRDEISLE</sequence>
<organism evidence="8 9">
    <name type="scientific">Penicillium brevicompactum</name>
    <dbReference type="NCBI Taxonomy" id="5074"/>
    <lineage>
        <taxon>Eukaryota</taxon>
        <taxon>Fungi</taxon>
        <taxon>Dikarya</taxon>
        <taxon>Ascomycota</taxon>
        <taxon>Pezizomycotina</taxon>
        <taxon>Eurotiomycetes</taxon>
        <taxon>Eurotiomycetidae</taxon>
        <taxon>Eurotiales</taxon>
        <taxon>Aspergillaceae</taxon>
        <taxon>Penicillium</taxon>
    </lineage>
</organism>
<dbReference type="PROSITE" id="PS00463">
    <property type="entry name" value="ZN2_CY6_FUNGAL_1"/>
    <property type="match status" value="1"/>
</dbReference>
<evidence type="ECO:0000256" key="6">
    <source>
        <dbReference type="SAM" id="MobiDB-lite"/>
    </source>
</evidence>
<dbReference type="SUPFAM" id="SSF57701">
    <property type="entry name" value="Zn2/Cys6 DNA-binding domain"/>
    <property type="match status" value="1"/>
</dbReference>
<feature type="compositionally biased region" description="Basic residues" evidence="6">
    <location>
        <begin position="50"/>
        <end position="64"/>
    </location>
</feature>
<keyword evidence="5" id="KW-0539">Nucleus</keyword>
<proteinExistence type="predicted"/>
<dbReference type="InterPro" id="IPR036864">
    <property type="entry name" value="Zn2-C6_fun-type_DNA-bd_sf"/>
</dbReference>
<keyword evidence="2" id="KW-0805">Transcription regulation</keyword>
<evidence type="ECO:0000313" key="8">
    <source>
        <dbReference type="EMBL" id="KAJ5366560.1"/>
    </source>
</evidence>
<feature type="region of interest" description="Disordered" evidence="6">
    <location>
        <begin position="45"/>
        <end position="137"/>
    </location>
</feature>
<dbReference type="PANTHER" id="PTHR37534:SF9">
    <property type="entry name" value="ZN(II)2CYS6 TRANSCRIPTION FACTOR (EUROFUNG)"/>
    <property type="match status" value="1"/>
</dbReference>
<accession>A0A9W9RUF2</accession>
<dbReference type="AlphaFoldDB" id="A0A9W9RUF2"/>
<dbReference type="PANTHER" id="PTHR37534">
    <property type="entry name" value="TRANSCRIPTIONAL ACTIVATOR PROTEIN UGA3"/>
    <property type="match status" value="1"/>
</dbReference>
<dbReference type="GO" id="GO:0000976">
    <property type="term" value="F:transcription cis-regulatory region binding"/>
    <property type="evidence" value="ECO:0007669"/>
    <property type="project" value="TreeGrafter"/>
</dbReference>
<comment type="caution">
    <text evidence="8">The sequence shown here is derived from an EMBL/GenBank/DDBJ whole genome shotgun (WGS) entry which is preliminary data.</text>
</comment>
<evidence type="ECO:0000313" key="9">
    <source>
        <dbReference type="Proteomes" id="UP001148299"/>
    </source>
</evidence>
<name>A0A9W9RUF2_PENBR</name>
<dbReference type="GO" id="GO:0008270">
    <property type="term" value="F:zinc ion binding"/>
    <property type="evidence" value="ECO:0007669"/>
    <property type="project" value="InterPro"/>
</dbReference>